<evidence type="ECO:0000256" key="2">
    <source>
        <dbReference type="ARBA" id="ARBA00009477"/>
    </source>
</evidence>
<dbReference type="Gene3D" id="2.40.420.20">
    <property type="match status" value="1"/>
</dbReference>
<dbReference type="Gene3D" id="2.40.30.170">
    <property type="match status" value="1"/>
</dbReference>
<keyword evidence="3" id="KW-0175">Coiled coil</keyword>
<dbReference type="Pfam" id="PF25954">
    <property type="entry name" value="Beta-barrel_RND_2"/>
    <property type="match status" value="1"/>
</dbReference>
<evidence type="ECO:0000259" key="6">
    <source>
        <dbReference type="Pfam" id="PF25954"/>
    </source>
</evidence>
<protein>
    <submittedName>
        <fullName evidence="7">Efflux RND transporter periplasmic adaptor subunit</fullName>
    </submittedName>
</protein>
<dbReference type="Pfam" id="PF25881">
    <property type="entry name" value="HH_YBHG"/>
    <property type="match status" value="1"/>
</dbReference>
<dbReference type="PANTHER" id="PTHR32347">
    <property type="entry name" value="EFFLUX SYSTEM COMPONENT YKNX-RELATED"/>
    <property type="match status" value="1"/>
</dbReference>
<dbReference type="EMBL" id="CP098611">
    <property type="protein sequence ID" value="USR92044.1"/>
    <property type="molecule type" value="Genomic_DNA"/>
</dbReference>
<dbReference type="InterPro" id="IPR050465">
    <property type="entry name" value="UPF0194_transport"/>
</dbReference>
<feature type="region of interest" description="Disordered" evidence="4">
    <location>
        <begin position="233"/>
        <end position="255"/>
    </location>
</feature>
<dbReference type="PRINTS" id="PR01490">
    <property type="entry name" value="RTXTOXIND"/>
</dbReference>
<dbReference type="InterPro" id="IPR006143">
    <property type="entry name" value="RND_pump_MFP"/>
</dbReference>
<evidence type="ECO:0000313" key="8">
    <source>
        <dbReference type="Proteomes" id="UP001056708"/>
    </source>
</evidence>
<dbReference type="NCBIfam" id="TIGR01730">
    <property type="entry name" value="RND_mfp"/>
    <property type="match status" value="1"/>
</dbReference>
<keyword evidence="8" id="KW-1185">Reference proteome</keyword>
<evidence type="ECO:0000313" key="7">
    <source>
        <dbReference type="EMBL" id="USR92044.1"/>
    </source>
</evidence>
<dbReference type="InterPro" id="IPR058792">
    <property type="entry name" value="Beta-barrel_RND_2"/>
</dbReference>
<evidence type="ECO:0000256" key="4">
    <source>
        <dbReference type="SAM" id="MobiDB-lite"/>
    </source>
</evidence>
<evidence type="ECO:0000259" key="5">
    <source>
        <dbReference type="Pfam" id="PF25881"/>
    </source>
</evidence>
<dbReference type="RefSeq" id="WP_252664123.1">
    <property type="nucleotide sequence ID" value="NZ_CP098611.1"/>
</dbReference>
<evidence type="ECO:0000256" key="1">
    <source>
        <dbReference type="ARBA" id="ARBA00004196"/>
    </source>
</evidence>
<dbReference type="InterPro" id="IPR059052">
    <property type="entry name" value="HH_YbhG-like"/>
</dbReference>
<comment type="similarity">
    <text evidence="2">Belongs to the membrane fusion protein (MFP) (TC 8.A.1) family.</text>
</comment>
<evidence type="ECO:0000256" key="3">
    <source>
        <dbReference type="ARBA" id="ARBA00023054"/>
    </source>
</evidence>
<dbReference type="SUPFAM" id="SSF111369">
    <property type="entry name" value="HlyD-like secretion proteins"/>
    <property type="match status" value="3"/>
</dbReference>
<sequence length="512" mass="56102">MELPLSNRFKHPGRWLIGATAAILLGTAAVAGITSRRSNSRVSLDELTVAVEPADVTVRIEATGEVQPVQRVNLSPKTQGRLERLYVEQGDEVSQGEIVAEMENQELLSQLDQAQARLERARARLEEAETGARPEEIDRARGAVRQAEARLAGAQANLAQLRAGNRPEDIAEAEAAVNRAQSTIREAESRLMLAQGELRRHEQLYQDGAISRQELDRREDELRRAQAAVEQAQSARVEAQRREERIRGGSRREEVERAEAEVASAETDVSQAQSQLDELLRGTRRETIAQARADVMEAEAQVRFAGIQLEDTRVRAPFSGIITQRYADEGAFVTPATSASTVSSATSTSVVALARGLEVLAKVPEADINQIQAGQVVEIVADAFPDEVFQGEVRLIAPEAIVERDVTLFQVRLDIVTGLEQLRSGMNVDLTFLGDRLPNALVLPTVAIVTRQGEAGVLVPDEEGRPQFQSVTLGPTLGNRIQVLAGLEDGDRVFLELPRGENLDEILQRHES</sequence>
<reference evidence="7" key="1">
    <citation type="submission" date="2022-06" db="EMBL/GenBank/DDBJ databases">
        <title>Genome sequence of Phormidium yuhuli AB48 isolated from an industrial photobioreactor environment.</title>
        <authorList>
            <person name="Qiu Y."/>
            <person name="Noonan A.J.C."/>
            <person name="Dofher K."/>
            <person name="Koch M."/>
            <person name="Kieft B."/>
            <person name="Lin X."/>
            <person name="Ziels R.M."/>
            <person name="Hallam S.J."/>
        </authorList>
    </citation>
    <scope>NUCLEOTIDE SEQUENCE</scope>
    <source>
        <strain evidence="7">AB48</strain>
    </source>
</reference>
<organism evidence="7 8">
    <name type="scientific">Phormidium yuhuli AB48</name>
    <dbReference type="NCBI Taxonomy" id="2940671"/>
    <lineage>
        <taxon>Bacteria</taxon>
        <taxon>Bacillati</taxon>
        <taxon>Cyanobacteriota</taxon>
        <taxon>Cyanophyceae</taxon>
        <taxon>Oscillatoriophycideae</taxon>
        <taxon>Oscillatoriales</taxon>
        <taxon>Oscillatoriaceae</taxon>
        <taxon>Phormidium</taxon>
        <taxon>Phormidium yuhuli</taxon>
    </lineage>
</organism>
<dbReference type="Proteomes" id="UP001056708">
    <property type="component" value="Chromosome"/>
</dbReference>
<feature type="compositionally biased region" description="Basic and acidic residues" evidence="4">
    <location>
        <begin position="238"/>
        <end position="255"/>
    </location>
</feature>
<dbReference type="PANTHER" id="PTHR32347:SF14">
    <property type="entry name" value="EFFLUX SYSTEM COMPONENT YKNX-RELATED"/>
    <property type="match status" value="1"/>
</dbReference>
<accession>A0ABY5AS50</accession>
<feature type="domain" description="YbhG-like alpha-helical hairpin" evidence="5">
    <location>
        <begin position="142"/>
        <end position="278"/>
    </location>
</feature>
<dbReference type="Gene3D" id="2.40.50.100">
    <property type="match status" value="2"/>
</dbReference>
<name>A0ABY5AS50_9CYAN</name>
<gene>
    <name evidence="7" type="ORF">NEA10_04785</name>
</gene>
<comment type="subcellular location">
    <subcellularLocation>
        <location evidence="1">Cell envelope</location>
    </subcellularLocation>
</comment>
<feature type="domain" description="CusB-like beta-barrel" evidence="6">
    <location>
        <begin position="360"/>
        <end position="432"/>
    </location>
</feature>
<proteinExistence type="inferred from homology"/>
<dbReference type="Gene3D" id="1.10.287.470">
    <property type="entry name" value="Helix hairpin bin"/>
    <property type="match status" value="2"/>
</dbReference>